<dbReference type="RefSeq" id="WP_155173981.1">
    <property type="nucleotide sequence ID" value="NZ_BAAAFL010000068.1"/>
</dbReference>
<dbReference type="InterPro" id="IPR040198">
    <property type="entry name" value="Fido_containing"/>
</dbReference>
<keyword evidence="3" id="KW-1185">Reference proteome</keyword>
<reference evidence="2 3" key="1">
    <citation type="submission" date="2019-02" db="EMBL/GenBank/DDBJ databases">
        <authorList>
            <person name="Goldberg S.R."/>
            <person name="Haltli B.A."/>
            <person name="Correa H."/>
            <person name="Russell K.G."/>
        </authorList>
    </citation>
    <scope>NUCLEOTIDE SEQUENCE [LARGE SCALE GENOMIC DNA]</scope>
    <source>
        <strain evidence="2 3">JCM 16186</strain>
    </source>
</reference>
<feature type="domain" description="Fido" evidence="1">
    <location>
        <begin position="115"/>
        <end position="272"/>
    </location>
</feature>
<dbReference type="InterPro" id="IPR036388">
    <property type="entry name" value="WH-like_DNA-bd_sf"/>
</dbReference>
<comment type="caution">
    <text evidence="2">The sequence shown here is derived from an EMBL/GenBank/DDBJ whole genome shotgun (WGS) entry which is preliminary data.</text>
</comment>
<dbReference type="PANTHER" id="PTHR13504">
    <property type="entry name" value="FIDO DOMAIN-CONTAINING PROTEIN DDB_G0283145"/>
    <property type="match status" value="1"/>
</dbReference>
<dbReference type="Pfam" id="PF13776">
    <property type="entry name" value="DUF4172"/>
    <property type="match status" value="1"/>
</dbReference>
<dbReference type="Proteomes" id="UP000798808">
    <property type="component" value="Unassembled WGS sequence"/>
</dbReference>
<dbReference type="InterPro" id="IPR025230">
    <property type="entry name" value="DUF4172"/>
</dbReference>
<organism evidence="2 3">
    <name type="scientific">Fulvivirga kasyanovii</name>
    <dbReference type="NCBI Taxonomy" id="396812"/>
    <lineage>
        <taxon>Bacteria</taxon>
        <taxon>Pseudomonadati</taxon>
        <taxon>Bacteroidota</taxon>
        <taxon>Cytophagia</taxon>
        <taxon>Cytophagales</taxon>
        <taxon>Fulvivirgaceae</taxon>
        <taxon>Fulvivirga</taxon>
    </lineage>
</organism>
<dbReference type="EMBL" id="SMLW01000606">
    <property type="protein sequence ID" value="MTI26973.1"/>
    <property type="molecule type" value="Genomic_DNA"/>
</dbReference>
<sequence length="370" mass="42151">MRAFIHQKENWPSFTWQNDAVVNLLSEARNLQGRLVGKMESLGFDLRSDALLDTLTLDVLKSSEIEGEYLNPDQVRSSIARRLGMEIAGSVESDRNVDGVVEMMLDATQNCFAPLTADRLFDWHAALFPTGRSGMYKITVANWRDDTTGPMQVVSGAMGKEKVHFQAPDSALVEKEMKRFLTWFNKDQEMDLVLKAAVAHLWFVTIHPFEDGNGRITRALTDMLLSRSDKSNQRFYSMSAQIRIERKQYYEILEKTQKGGLDITEWIRWFLNCLINTLKSTDSILARVLFKADFWARHSKTLINERQKKLLNKLLDGFDGKLTSSKWAKIAKCSKDTAIRDINDLIDKGILQKEAAGGRSTNYDLKGMPV</sequence>
<dbReference type="Pfam" id="PF02661">
    <property type="entry name" value="Fic"/>
    <property type="match status" value="1"/>
</dbReference>
<dbReference type="PANTHER" id="PTHR13504:SF33">
    <property type="entry name" value="FIC FAMILY PROTEIN"/>
    <property type="match status" value="1"/>
</dbReference>
<dbReference type="Gene3D" id="1.10.10.10">
    <property type="entry name" value="Winged helix-like DNA-binding domain superfamily/Winged helix DNA-binding domain"/>
    <property type="match status" value="1"/>
</dbReference>
<accession>A0ABW9RUQ1</accession>
<dbReference type="PROSITE" id="PS51459">
    <property type="entry name" value="FIDO"/>
    <property type="match status" value="1"/>
</dbReference>
<dbReference type="Gene3D" id="1.10.3290.10">
    <property type="entry name" value="Fido-like domain"/>
    <property type="match status" value="1"/>
</dbReference>
<protein>
    <submittedName>
        <fullName evidence="2">Fic family protein</fullName>
    </submittedName>
</protein>
<name>A0ABW9RUQ1_9BACT</name>
<gene>
    <name evidence="2" type="ORF">E1163_18595</name>
</gene>
<evidence type="ECO:0000259" key="1">
    <source>
        <dbReference type="PROSITE" id="PS51459"/>
    </source>
</evidence>
<dbReference type="InterPro" id="IPR036597">
    <property type="entry name" value="Fido-like_dom_sf"/>
</dbReference>
<evidence type="ECO:0000313" key="2">
    <source>
        <dbReference type="EMBL" id="MTI26973.1"/>
    </source>
</evidence>
<dbReference type="InterPro" id="IPR003812">
    <property type="entry name" value="Fido"/>
</dbReference>
<evidence type="ECO:0000313" key="3">
    <source>
        <dbReference type="Proteomes" id="UP000798808"/>
    </source>
</evidence>
<dbReference type="SUPFAM" id="SSF140931">
    <property type="entry name" value="Fic-like"/>
    <property type="match status" value="1"/>
</dbReference>
<proteinExistence type="predicted"/>